<dbReference type="InterPro" id="IPR029493">
    <property type="entry name" value="RecD2-like_HHH"/>
</dbReference>
<dbReference type="Pfam" id="PF13538">
    <property type="entry name" value="UvrD_C_2"/>
    <property type="match status" value="1"/>
</dbReference>
<evidence type="ECO:0000313" key="9">
    <source>
        <dbReference type="Proteomes" id="UP001431199"/>
    </source>
</evidence>
<evidence type="ECO:0000256" key="1">
    <source>
        <dbReference type="ARBA" id="ARBA00022741"/>
    </source>
</evidence>
<feature type="domain" description="ATP-dependent RecD2 DNA helicase-like helix-hairpin-helix" evidence="5">
    <location>
        <begin position="140"/>
        <end position="230"/>
    </location>
</feature>
<sequence length="786" mass="88544">MELERFKFVHEVFYSEDSGYTVIKVRKGDEKGEITLVGNFLPRGKGIEFKASTEKVNTNYGVQYKVTYFEEIEPDNKDSIIAYIIASKLKGIGPKKAEAIYNQFGDDTLKVLDSNFSEIKKVKGLSSANCSACEKKWKESRSLRNIMKTIGSDTGLSQNKLLTLHEKFGNKLEETIKYRTYDITKINGITFAVADKIAKKQLNYDPSSDERIKSCIRQCLLDAMQDGHLFLTPNQLIYGYKTGISKREGAYRILNNGMGEVVVDAKMLNDVILNLCKRNDLRKLDVNGNLALYLDRNFKNEEISAKKIVSMMKNVYLGNAKIVDEKKVEKIIKKIEKQENIKLAEKQKQGVMYAIKYPVSIIIGGPGRGKTTTLNTLTKTLEEYFDPKPLMCLGAPTGRAARRITESTGLPANTIHSILEIRGDEADSIDADSYLDEPLDADVIIIDEMSMVDMNIFSKLVCKIKDGAKLILVGDKDQLPSVGAGNVLAELIKSKVIPTTELDVPFRQSKENLIYSNIEKINKGETDLSFDKDSFISVEAHGAEEISKICEKIYKAEYDRLKDFDKVWCLTPFRKSTLIGANELNLALRQMVNPLLKNKLEISRKGRTYRIRDRVMQLKNVNDSDGVLSNGDMGIVIRVNKSITDDESSVVVDFGDELGSREYVTSEDFENLDLAYASTIHKSQGSECEVVIMPMSKIFSGMLKRNLVYTGISRAKKRVYIVGDVAALNMAIRDNSYAARNTLFAYRLYGEAMKIKMSLNKQKENEESNSNNSNEEFKQLSITDYV</sequence>
<evidence type="ECO:0000259" key="6">
    <source>
        <dbReference type="Pfam" id="PF18335"/>
    </source>
</evidence>
<gene>
    <name evidence="8" type="ORF">N5B56_01225</name>
</gene>
<evidence type="ECO:0000256" key="2">
    <source>
        <dbReference type="ARBA" id="ARBA00022840"/>
    </source>
</evidence>
<dbReference type="Pfam" id="PF14490">
    <property type="entry name" value="HHH_RecD2"/>
    <property type="match status" value="1"/>
</dbReference>
<dbReference type="SUPFAM" id="SSF52540">
    <property type="entry name" value="P-loop containing nucleoside triphosphate hydrolases"/>
    <property type="match status" value="2"/>
</dbReference>
<dbReference type="CDD" id="cd18809">
    <property type="entry name" value="SF1_C_RecD"/>
    <property type="match status" value="1"/>
</dbReference>
<dbReference type="InterPro" id="IPR010994">
    <property type="entry name" value="RuvA_2-like"/>
</dbReference>
<reference evidence="8" key="1">
    <citation type="submission" date="2022-09" db="EMBL/GenBank/DDBJ databases">
        <title>Eubacterium sp. LFL-14 isolated from human feces.</title>
        <authorList>
            <person name="Liu F."/>
        </authorList>
    </citation>
    <scope>NUCLEOTIDE SEQUENCE</scope>
    <source>
        <strain evidence="8">LFL-14</strain>
    </source>
</reference>
<dbReference type="PANTHER" id="PTHR43788:SF6">
    <property type="entry name" value="DNA HELICASE B"/>
    <property type="match status" value="1"/>
</dbReference>
<keyword evidence="9" id="KW-1185">Reference proteome</keyword>
<evidence type="ECO:0000256" key="3">
    <source>
        <dbReference type="SAM" id="MobiDB-lite"/>
    </source>
</evidence>
<evidence type="ECO:0000313" key="8">
    <source>
        <dbReference type="EMBL" id="MCT7397706.1"/>
    </source>
</evidence>
<dbReference type="InterPro" id="IPR055446">
    <property type="entry name" value="RecD2_N_OB"/>
</dbReference>
<feature type="domain" description="ATP-dependent RecD2 DNA helicase OB-fold" evidence="7">
    <location>
        <begin position="10"/>
        <end position="74"/>
    </location>
</feature>
<name>A0ABT2LWP2_9FIRM</name>
<dbReference type="Gene3D" id="3.40.50.300">
    <property type="entry name" value="P-loop containing nucleotide triphosphate hydrolases"/>
    <property type="match status" value="2"/>
</dbReference>
<dbReference type="Pfam" id="PF13245">
    <property type="entry name" value="AAA_19"/>
    <property type="match status" value="1"/>
</dbReference>
<dbReference type="Pfam" id="PF23139">
    <property type="entry name" value="OB_YrrC"/>
    <property type="match status" value="1"/>
</dbReference>
<comment type="caution">
    <text evidence="8">The sequence shown here is derived from an EMBL/GenBank/DDBJ whole genome shotgun (WGS) entry which is preliminary data.</text>
</comment>
<dbReference type="EMBL" id="JAODBU010000002">
    <property type="protein sequence ID" value="MCT7397706.1"/>
    <property type="molecule type" value="Genomic_DNA"/>
</dbReference>
<feature type="region of interest" description="Disordered" evidence="3">
    <location>
        <begin position="761"/>
        <end position="786"/>
    </location>
</feature>
<dbReference type="Pfam" id="PF18335">
    <property type="entry name" value="SH3_13"/>
    <property type="match status" value="1"/>
</dbReference>
<dbReference type="InterPro" id="IPR027417">
    <property type="entry name" value="P-loop_NTPase"/>
</dbReference>
<dbReference type="SUPFAM" id="SSF47781">
    <property type="entry name" value="RuvA domain 2-like"/>
    <property type="match status" value="1"/>
</dbReference>
<keyword evidence="1" id="KW-0547">Nucleotide-binding</keyword>
<protein>
    <submittedName>
        <fullName evidence="8">AAA family ATPase</fullName>
    </submittedName>
</protein>
<dbReference type="PANTHER" id="PTHR43788">
    <property type="entry name" value="DNA2/NAM7 HELICASE FAMILY MEMBER"/>
    <property type="match status" value="1"/>
</dbReference>
<feature type="domain" description="ATP-dependent RecD2 DNA helicase SH3" evidence="6">
    <location>
        <begin position="584"/>
        <end position="654"/>
    </location>
</feature>
<dbReference type="Proteomes" id="UP001431199">
    <property type="component" value="Unassembled WGS sequence"/>
</dbReference>
<feature type="domain" description="UvrD-like helicase C-terminal" evidence="4">
    <location>
        <begin position="674"/>
        <end position="722"/>
    </location>
</feature>
<dbReference type="InterPro" id="IPR041451">
    <property type="entry name" value="RecD2_SH13"/>
</dbReference>
<dbReference type="InterPro" id="IPR027785">
    <property type="entry name" value="UvrD-like_helicase_C"/>
</dbReference>
<keyword evidence="2" id="KW-0067">ATP-binding</keyword>
<evidence type="ECO:0000259" key="7">
    <source>
        <dbReference type="Pfam" id="PF23139"/>
    </source>
</evidence>
<organism evidence="8 9">
    <name type="scientific">Eubacterium album</name>
    <dbReference type="NCBI Taxonomy" id="2978477"/>
    <lineage>
        <taxon>Bacteria</taxon>
        <taxon>Bacillati</taxon>
        <taxon>Bacillota</taxon>
        <taxon>Clostridia</taxon>
        <taxon>Eubacteriales</taxon>
        <taxon>Eubacteriaceae</taxon>
        <taxon>Eubacterium</taxon>
    </lineage>
</organism>
<dbReference type="CDD" id="cd17933">
    <property type="entry name" value="DEXSc_RecD-like"/>
    <property type="match status" value="1"/>
</dbReference>
<proteinExistence type="predicted"/>
<dbReference type="InterPro" id="IPR050534">
    <property type="entry name" value="Coronavir_polyprotein_1ab"/>
</dbReference>
<dbReference type="Gene3D" id="1.10.10.2220">
    <property type="match status" value="1"/>
</dbReference>
<accession>A0ABT2LWP2</accession>
<dbReference type="Gene3D" id="2.30.30.940">
    <property type="match status" value="1"/>
</dbReference>
<dbReference type="RefSeq" id="WP_260978143.1">
    <property type="nucleotide sequence ID" value="NZ_JAODBU010000002.1"/>
</dbReference>
<evidence type="ECO:0000259" key="5">
    <source>
        <dbReference type="Pfam" id="PF14490"/>
    </source>
</evidence>
<evidence type="ECO:0000259" key="4">
    <source>
        <dbReference type="Pfam" id="PF13538"/>
    </source>
</evidence>